<feature type="coiled-coil region" evidence="1">
    <location>
        <begin position="63"/>
        <end position="90"/>
    </location>
</feature>
<evidence type="ECO:0000313" key="2">
    <source>
        <dbReference type="EMBL" id="TMW56122.1"/>
    </source>
</evidence>
<comment type="caution">
    <text evidence="2">The sequence shown here is derived from an EMBL/GenBank/DDBJ whole genome shotgun (WGS) entry which is preliminary data.</text>
</comment>
<reference evidence="2" key="1">
    <citation type="submission" date="2019-03" db="EMBL/GenBank/DDBJ databases">
        <title>Long read genome sequence of the mycoparasitic Pythium oligandrum ATCC 38472 isolated from sugarbeet rhizosphere.</title>
        <authorList>
            <person name="Gaulin E."/>
        </authorList>
    </citation>
    <scope>NUCLEOTIDE SEQUENCE</scope>
    <source>
        <strain evidence="2">ATCC 38472_TT</strain>
    </source>
</reference>
<dbReference type="EMBL" id="SPLM01000146">
    <property type="protein sequence ID" value="TMW56122.1"/>
    <property type="molecule type" value="Genomic_DNA"/>
</dbReference>
<protein>
    <submittedName>
        <fullName evidence="2">Uncharacterized protein</fullName>
    </submittedName>
</protein>
<dbReference type="GO" id="GO:0070176">
    <property type="term" value="C:DRM complex"/>
    <property type="evidence" value="ECO:0007669"/>
    <property type="project" value="InterPro"/>
</dbReference>
<dbReference type="GO" id="GO:0006355">
    <property type="term" value="P:regulation of DNA-templated transcription"/>
    <property type="evidence" value="ECO:0007669"/>
    <property type="project" value="InterPro"/>
</dbReference>
<keyword evidence="1" id="KW-0175">Coiled coil</keyword>
<sequence>MAGRMNEGGAHASVERVEGVHEDVACFFPDTIAPPVALTKELEALHDFLVHQATHIANPRELNELAQMNEKQLESKIRELENLNFRLNLDEAKEIQTGVSMGILYDHASAHAQSPRVQQ</sequence>
<organism evidence="2 3">
    <name type="scientific">Pythium oligandrum</name>
    <name type="common">Mycoparasitic fungus</name>
    <dbReference type="NCBI Taxonomy" id="41045"/>
    <lineage>
        <taxon>Eukaryota</taxon>
        <taxon>Sar</taxon>
        <taxon>Stramenopiles</taxon>
        <taxon>Oomycota</taxon>
        <taxon>Peronosporomycetes</taxon>
        <taxon>Pythiales</taxon>
        <taxon>Pythiaceae</taxon>
        <taxon>Pythium</taxon>
    </lineage>
</organism>
<keyword evidence="3" id="KW-1185">Reference proteome</keyword>
<dbReference type="Pfam" id="PF10044">
    <property type="entry name" value="LIN52"/>
    <property type="match status" value="1"/>
</dbReference>
<gene>
    <name evidence="2" type="ORF">Poli38472_008770</name>
</gene>
<dbReference type="AlphaFoldDB" id="A0A8K1C442"/>
<proteinExistence type="predicted"/>
<accession>A0A8K1C442</accession>
<evidence type="ECO:0000256" key="1">
    <source>
        <dbReference type="SAM" id="Coils"/>
    </source>
</evidence>
<dbReference type="Proteomes" id="UP000794436">
    <property type="component" value="Unassembled WGS sequence"/>
</dbReference>
<evidence type="ECO:0000313" key="3">
    <source>
        <dbReference type="Proteomes" id="UP000794436"/>
    </source>
</evidence>
<dbReference type="OrthoDB" id="65904at2759"/>
<name>A0A8K1C442_PYTOL</name>
<dbReference type="InterPro" id="IPR018737">
    <property type="entry name" value="DREAM_LIN52"/>
</dbReference>